<dbReference type="AlphaFoldDB" id="A0A1H0YJI6"/>
<proteinExistence type="predicted"/>
<evidence type="ECO:0000313" key="2">
    <source>
        <dbReference type="Proteomes" id="UP000199627"/>
    </source>
</evidence>
<accession>A0A1H0YJI6</accession>
<gene>
    <name evidence="1" type="ORF">SAMN05421664_0753</name>
</gene>
<dbReference type="STRING" id="311333.SAMN05421664_0753"/>
<sequence>MIRVIPNYKRIYNDMITRKHPEKQEQCRSILGKEDLSMLDVIKLNDIIFGIKDKQTVIFNQMHRSYDENTILEILSYQHKNNMNNTQLANHFSLSRNTVAKWKKHFVNRHSHSLKA</sequence>
<protein>
    <recommendedName>
        <fullName evidence="3">Helix-turn-helix domain-containing protein</fullName>
    </recommendedName>
</protein>
<reference evidence="2" key="1">
    <citation type="submission" date="2016-10" db="EMBL/GenBank/DDBJ databases">
        <authorList>
            <person name="Varghese N."/>
            <person name="Submissions S."/>
        </authorList>
    </citation>
    <scope>NUCLEOTIDE SEQUENCE [LARGE SCALE GENOMIC DNA]</scope>
    <source>
        <strain evidence="2">DSM 17072</strain>
    </source>
</reference>
<keyword evidence="2" id="KW-1185">Reference proteome</keyword>
<dbReference type="EMBL" id="FNKL01000001">
    <property type="protein sequence ID" value="SDQ15091.1"/>
    <property type="molecule type" value="Genomic_DNA"/>
</dbReference>
<evidence type="ECO:0000313" key="1">
    <source>
        <dbReference type="EMBL" id="SDQ15091.1"/>
    </source>
</evidence>
<dbReference type="Proteomes" id="UP000199627">
    <property type="component" value="Unassembled WGS sequence"/>
</dbReference>
<evidence type="ECO:0008006" key="3">
    <source>
        <dbReference type="Google" id="ProtNLM"/>
    </source>
</evidence>
<dbReference type="GO" id="GO:0043565">
    <property type="term" value="F:sequence-specific DNA binding"/>
    <property type="evidence" value="ECO:0007669"/>
    <property type="project" value="InterPro"/>
</dbReference>
<dbReference type="InterPro" id="IPR010921">
    <property type="entry name" value="Trp_repressor/repl_initiator"/>
</dbReference>
<name>A0A1H0YJI6_9FLAO</name>
<dbReference type="OrthoDB" id="1260127at2"/>
<organism evidence="1 2">
    <name type="scientific">Chryseobacterium soldanellicola</name>
    <dbReference type="NCBI Taxonomy" id="311333"/>
    <lineage>
        <taxon>Bacteria</taxon>
        <taxon>Pseudomonadati</taxon>
        <taxon>Bacteroidota</taxon>
        <taxon>Flavobacteriia</taxon>
        <taxon>Flavobacteriales</taxon>
        <taxon>Weeksellaceae</taxon>
        <taxon>Chryseobacterium group</taxon>
        <taxon>Chryseobacterium</taxon>
    </lineage>
</organism>
<dbReference type="RefSeq" id="WP_089753737.1">
    <property type="nucleotide sequence ID" value="NZ_FNKL01000001.1"/>
</dbReference>
<dbReference type="SUPFAM" id="SSF48295">
    <property type="entry name" value="TrpR-like"/>
    <property type="match status" value="1"/>
</dbReference>